<dbReference type="EMBL" id="MT631549">
    <property type="protein sequence ID" value="QNO53750.1"/>
    <property type="molecule type" value="Genomic_DNA"/>
</dbReference>
<dbReference type="InterPro" id="IPR012340">
    <property type="entry name" value="NA-bd_OB-fold"/>
</dbReference>
<dbReference type="AlphaFoldDB" id="A0A7G9Z0G6"/>
<evidence type="ECO:0008006" key="2">
    <source>
        <dbReference type="Google" id="ProtNLM"/>
    </source>
</evidence>
<dbReference type="Gene3D" id="2.40.50.140">
    <property type="entry name" value="Nucleic acid-binding proteins"/>
    <property type="match status" value="1"/>
</dbReference>
<organism evidence="1">
    <name type="scientific">Candidatus Methanophagaceae archaeon ANME-1 ERB6</name>
    <dbReference type="NCBI Taxonomy" id="2759912"/>
    <lineage>
        <taxon>Archaea</taxon>
        <taxon>Methanobacteriati</taxon>
        <taxon>Methanobacteriota</taxon>
        <taxon>Stenosarchaea group</taxon>
        <taxon>Methanomicrobia</taxon>
        <taxon>Candidatus Methanophagales</taxon>
        <taxon>Candidatus Methanophagaceae</taxon>
    </lineage>
</organism>
<sequence length="242" mass="27639">MQREYKKHGFFSFVPSDSQNRNRELWCLKHGESGINSVGRVLEVSRKGIKTKEGREKVVLSGIVADYTAKIPFFSWEEREELVKDKIVQIENAYLKRWNGLPTLHIARSTSVSVIENYIGFPSWTVLMKPKKRTIWEILDCEGAFDVILEGDIVSVSQPRGEGNRKRMVLDDGTGALFMEFEGQKKEQETDISFGMPVRARGNVVAVESKNGLALKLFAGKVKISREAFMIRELKNFLSRYT</sequence>
<proteinExistence type="predicted"/>
<evidence type="ECO:0000313" key="1">
    <source>
        <dbReference type="EMBL" id="QNO53750.1"/>
    </source>
</evidence>
<name>A0A7G9Z0G6_9EURY</name>
<gene>
    <name evidence="1" type="ORF">ONPGGGGH_00049</name>
</gene>
<dbReference type="CDD" id="cd04491">
    <property type="entry name" value="SoSSB_OBF"/>
    <property type="match status" value="1"/>
</dbReference>
<reference evidence="1" key="1">
    <citation type="submission" date="2020-06" db="EMBL/GenBank/DDBJ databases">
        <title>Unique genomic features of the anaerobic methanotrophic archaea.</title>
        <authorList>
            <person name="Chadwick G.L."/>
            <person name="Skennerton C.T."/>
            <person name="Laso-Perez R."/>
            <person name="Leu A.O."/>
            <person name="Speth D.R."/>
            <person name="Yu H."/>
            <person name="Morgan-Lang C."/>
            <person name="Hatzenpichler R."/>
            <person name="Goudeau D."/>
            <person name="Malmstrom R."/>
            <person name="Brazelton W.J."/>
            <person name="Woyke T."/>
            <person name="Hallam S.J."/>
            <person name="Tyson G.W."/>
            <person name="Wegener G."/>
            <person name="Boetius A."/>
            <person name="Orphan V."/>
        </authorList>
    </citation>
    <scope>NUCLEOTIDE SEQUENCE</scope>
</reference>
<protein>
    <recommendedName>
        <fullName evidence="2">OB domain-containing protein</fullName>
    </recommendedName>
</protein>
<dbReference type="SUPFAM" id="SSF50249">
    <property type="entry name" value="Nucleic acid-binding proteins"/>
    <property type="match status" value="1"/>
</dbReference>
<accession>A0A7G9Z0G6</accession>